<gene>
    <name evidence="3" type="ORF">HMPREF0044_0547</name>
</gene>
<evidence type="ECO:0000256" key="1">
    <source>
        <dbReference type="PIRSR" id="PIRSR613078-1"/>
    </source>
</evidence>
<evidence type="ECO:0000313" key="3">
    <source>
        <dbReference type="EMBL" id="EEH64258.1"/>
    </source>
</evidence>
<reference evidence="3 4" key="1">
    <citation type="submission" date="2009-01" db="EMBL/GenBank/DDBJ databases">
        <authorList>
            <person name="Qin X."/>
            <person name="Bachman B."/>
            <person name="Battles P."/>
            <person name="Bell A."/>
            <person name="Bess C."/>
            <person name="Bickham C."/>
            <person name="Chaboub L."/>
            <person name="Chen D."/>
            <person name="Coyle M."/>
            <person name="Deiros D.R."/>
            <person name="Dinh H."/>
            <person name="Forbes L."/>
            <person name="Fowler G."/>
            <person name="Francisco L."/>
            <person name="Fu Q."/>
            <person name="Gubbala S."/>
            <person name="Hale W."/>
            <person name="Han Y."/>
            <person name="Hemphill L."/>
            <person name="Highlander S.K."/>
            <person name="Hirani K."/>
            <person name="Hogues M."/>
            <person name="Jackson L."/>
            <person name="Jakkamsetti A."/>
            <person name="Javaid M."/>
            <person name="Jiang H."/>
            <person name="Korchina V."/>
            <person name="Kovar C."/>
            <person name="Lara F."/>
            <person name="Lee S."/>
            <person name="Mata R."/>
            <person name="Mathew T."/>
            <person name="Moen C."/>
            <person name="Morales K."/>
            <person name="Munidasa M."/>
            <person name="Nazareth L."/>
            <person name="Ngo R."/>
            <person name="Nguyen L."/>
            <person name="Okwuonu G."/>
            <person name="Ongeri F."/>
            <person name="Patil S."/>
            <person name="Petrosino J."/>
            <person name="Pham C."/>
            <person name="Pham P."/>
            <person name="Pu L.-L."/>
            <person name="Puazo M."/>
            <person name="Raj R."/>
            <person name="Reid J."/>
            <person name="Rouhana J."/>
            <person name="Saada N."/>
            <person name="Shang Y."/>
            <person name="Simmons D."/>
            <person name="Thornton R."/>
            <person name="Warren J."/>
            <person name="Weissenberger G."/>
            <person name="Zhang J."/>
            <person name="Zhang L."/>
            <person name="Zhou C."/>
            <person name="Zhu D."/>
            <person name="Muzny D."/>
            <person name="Worley K."/>
            <person name="Gibbs R."/>
        </authorList>
    </citation>
    <scope>NUCLEOTIDE SEQUENCE [LARGE SCALE GENOMIC DNA]</scope>
    <source>
        <strain evidence="3 4">DSM 15436</strain>
    </source>
</reference>
<accession>C0VZF7</accession>
<keyword evidence="4" id="KW-1185">Reference proteome</keyword>
<dbReference type="eggNOG" id="COG0406">
    <property type="taxonomic scope" value="Bacteria"/>
</dbReference>
<evidence type="ECO:0000313" key="4">
    <source>
        <dbReference type="Proteomes" id="UP000010301"/>
    </source>
</evidence>
<dbReference type="CDD" id="cd07067">
    <property type="entry name" value="HP_PGM_like"/>
    <property type="match status" value="1"/>
</dbReference>
<dbReference type="Gene3D" id="3.40.50.1240">
    <property type="entry name" value="Phosphoglycerate mutase-like"/>
    <property type="match status" value="1"/>
</dbReference>
<comment type="caution">
    <text evidence="3">The sequence shown here is derived from an EMBL/GenBank/DDBJ whole genome shotgun (WGS) entry which is preliminary data.</text>
</comment>
<dbReference type="PANTHER" id="PTHR48100:SF62">
    <property type="entry name" value="GLUCOSYL-3-PHOSPHOGLYCERATE PHOSPHATASE"/>
    <property type="match status" value="1"/>
</dbReference>
<dbReference type="RefSeq" id="WP_006547544.1">
    <property type="nucleotide sequence ID" value="NZ_DS999546.1"/>
</dbReference>
<feature type="active site" description="Tele-phosphohistidine intermediate" evidence="1">
    <location>
        <position position="10"/>
    </location>
</feature>
<dbReference type="GO" id="GO:0005737">
    <property type="term" value="C:cytoplasm"/>
    <property type="evidence" value="ECO:0007669"/>
    <property type="project" value="TreeGrafter"/>
</dbReference>
<dbReference type="GO" id="GO:0016791">
    <property type="term" value="F:phosphatase activity"/>
    <property type="evidence" value="ECO:0007669"/>
    <property type="project" value="TreeGrafter"/>
</dbReference>
<feature type="binding site" evidence="2">
    <location>
        <begin position="9"/>
        <end position="16"/>
    </location>
    <ligand>
        <name>substrate</name>
    </ligand>
</feature>
<dbReference type="OrthoDB" id="4697614at2"/>
<dbReference type="PROSITE" id="PS00175">
    <property type="entry name" value="PG_MUTASE"/>
    <property type="match status" value="1"/>
</dbReference>
<dbReference type="InterPro" id="IPR050275">
    <property type="entry name" value="PGM_Phosphatase"/>
</dbReference>
<dbReference type="HOGENOM" id="CLU_033323_9_5_11"/>
<dbReference type="Proteomes" id="UP000010301">
    <property type="component" value="Unassembled WGS sequence"/>
</dbReference>
<dbReference type="SMART" id="SM00855">
    <property type="entry name" value="PGAM"/>
    <property type="match status" value="1"/>
</dbReference>
<proteinExistence type="predicted"/>
<dbReference type="Pfam" id="PF00300">
    <property type="entry name" value="His_Phos_1"/>
    <property type="match status" value="1"/>
</dbReference>
<protein>
    <submittedName>
        <fullName evidence="3">Phosphoglycerate mutase family protein</fullName>
    </submittedName>
</protein>
<dbReference type="InterPro" id="IPR013078">
    <property type="entry name" value="His_Pase_superF_clade-1"/>
</dbReference>
<dbReference type="SUPFAM" id="SSF53254">
    <property type="entry name" value="Phosphoglycerate mutase-like"/>
    <property type="match status" value="1"/>
</dbReference>
<evidence type="ECO:0000256" key="2">
    <source>
        <dbReference type="PIRSR" id="PIRSR613078-2"/>
    </source>
</evidence>
<dbReference type="STRING" id="525245.HMPREF0044_0547"/>
<sequence length="202" mass="22098">MGFKLVLIRHGQTELNVQKRFQGQSDVPLNEVGRQQAQQMAEVLGKLPLAAIFSSDLSRAFDTASALAEVTSLPVQVDVRFRERFFGEFEGKNEAELRGTELESAFEQWRNTGDAVSAGVELRAAVGQRVVEAVTLLRAEYPEGTVAVVAHGSTLTQGVVALLGLDPSTWAGFHGLDNCHWAVLEPTRRAPGWRVVEYNAHA</sequence>
<dbReference type="AlphaFoldDB" id="C0VZF7"/>
<feature type="binding site" evidence="2">
    <location>
        <position position="59"/>
    </location>
    <ligand>
        <name>substrate</name>
    </ligand>
</feature>
<dbReference type="InterPro" id="IPR029033">
    <property type="entry name" value="His_PPase_superfam"/>
</dbReference>
<dbReference type="PANTHER" id="PTHR48100">
    <property type="entry name" value="BROAD-SPECIFICITY PHOSPHATASE YOR283W-RELATED"/>
    <property type="match status" value="1"/>
</dbReference>
<organism evidence="3 4">
    <name type="scientific">Gleimia coleocanis DSM 15436</name>
    <dbReference type="NCBI Taxonomy" id="525245"/>
    <lineage>
        <taxon>Bacteria</taxon>
        <taxon>Bacillati</taxon>
        <taxon>Actinomycetota</taxon>
        <taxon>Actinomycetes</taxon>
        <taxon>Actinomycetales</taxon>
        <taxon>Actinomycetaceae</taxon>
        <taxon>Gleimia</taxon>
    </lineage>
</organism>
<name>C0VZF7_9ACTO</name>
<dbReference type="EMBL" id="ACFG01000006">
    <property type="protein sequence ID" value="EEH64258.1"/>
    <property type="molecule type" value="Genomic_DNA"/>
</dbReference>
<dbReference type="InterPro" id="IPR001345">
    <property type="entry name" value="PG/BPGM_mutase_AS"/>
</dbReference>
<feature type="active site" description="Proton donor/acceptor" evidence="1">
    <location>
        <position position="83"/>
    </location>
</feature>